<comment type="caution">
    <text evidence="4">The sequence shown here is derived from an EMBL/GenBank/DDBJ whole genome shotgun (WGS) entry which is preliminary data.</text>
</comment>
<evidence type="ECO:0000259" key="3">
    <source>
        <dbReference type="PROSITE" id="PS50132"/>
    </source>
</evidence>
<evidence type="ECO:0000313" key="5">
    <source>
        <dbReference type="Proteomes" id="UP000320333"/>
    </source>
</evidence>
<dbReference type="PROSITE" id="PS50132">
    <property type="entry name" value="RGS"/>
    <property type="match status" value="1"/>
</dbReference>
<organism evidence="4 5">
    <name type="scientific">Chytriomyces confervae</name>
    <dbReference type="NCBI Taxonomy" id="246404"/>
    <lineage>
        <taxon>Eukaryota</taxon>
        <taxon>Fungi</taxon>
        <taxon>Fungi incertae sedis</taxon>
        <taxon>Chytridiomycota</taxon>
        <taxon>Chytridiomycota incertae sedis</taxon>
        <taxon>Chytridiomycetes</taxon>
        <taxon>Chytridiales</taxon>
        <taxon>Chytriomycetaceae</taxon>
        <taxon>Chytriomyces</taxon>
    </lineage>
</organism>
<feature type="region of interest" description="Disordered" evidence="1">
    <location>
        <begin position="337"/>
        <end position="361"/>
    </location>
</feature>
<dbReference type="Proteomes" id="UP000320333">
    <property type="component" value="Unassembled WGS sequence"/>
</dbReference>
<sequence length="488" mass="54488">MLRSVYLYIRVRQNEVALYGLHQGTFSSLDVQPSGQGFKDEFGFAIDVEGDPTRSFQMRPSSSVLSGKQRMQQDGGEVSGIELCSSGLASIGAGADAPPSISRHESLQHSLNQIRRSFTAGNKTVFDKAIQYWLGDEESSQTAFQKLEKAMWLVFLFSLLVTVFSQGFSKTHAFADAGKINYCAMDLDYAFLYALLCLWFCLLGPIAIKCILRFRKSYVYAYDLLSTGFVGIFMVSYCADFKFRKLTFDLKVESFRKVLEEEALFHSFKHFAAREMAIEEVLFWETYQDLKFTIEQHIKSTARQKPIQPNVQVSALQMNSIRKPQASQAIMVLSETCSDPQPNTEQPSTGPSHNAHQQTNTQLSSINSPHLLTPKNAINASSAVHLSLSRSISVLRASCSVLPTDTGELPASIIGKYSAFYLRFICDGSLYQVNLSAATRLALTAKFESGKWNPGDLETAKEEVVHSMYMNLYPRWIEEQKLISAGAG</sequence>
<accession>A0A507FIL8</accession>
<dbReference type="OrthoDB" id="2118043at2759"/>
<feature type="transmembrane region" description="Helical" evidence="2">
    <location>
        <begin position="189"/>
        <end position="212"/>
    </location>
</feature>
<keyword evidence="2" id="KW-1133">Transmembrane helix</keyword>
<reference evidence="4 5" key="1">
    <citation type="journal article" date="2019" name="Sci. Rep.">
        <title>Comparative genomics of chytrid fungi reveal insights into the obligate biotrophic and pathogenic lifestyle of Synchytrium endobioticum.</title>
        <authorList>
            <person name="van de Vossenberg B.T.L.H."/>
            <person name="Warris S."/>
            <person name="Nguyen H.D.T."/>
            <person name="van Gent-Pelzer M.P.E."/>
            <person name="Joly D.L."/>
            <person name="van de Geest H.C."/>
            <person name="Bonants P.J.M."/>
            <person name="Smith D.S."/>
            <person name="Levesque C.A."/>
            <person name="van der Lee T.A.J."/>
        </authorList>
    </citation>
    <scope>NUCLEOTIDE SEQUENCE [LARGE SCALE GENOMIC DNA]</scope>
    <source>
        <strain evidence="4 5">CBS 675.73</strain>
    </source>
</reference>
<feature type="domain" description="RGS" evidence="3">
    <location>
        <begin position="254"/>
        <end position="307"/>
    </location>
</feature>
<proteinExistence type="predicted"/>
<dbReference type="InterPro" id="IPR044926">
    <property type="entry name" value="RGS_subdomain_2"/>
</dbReference>
<feature type="transmembrane region" description="Helical" evidence="2">
    <location>
        <begin position="219"/>
        <end position="237"/>
    </location>
</feature>
<feature type="transmembrane region" description="Helical" evidence="2">
    <location>
        <begin position="150"/>
        <end position="169"/>
    </location>
</feature>
<dbReference type="Gene3D" id="1.10.167.10">
    <property type="entry name" value="Regulator of G-protein Signalling 4, domain 2"/>
    <property type="match status" value="2"/>
</dbReference>
<evidence type="ECO:0000256" key="1">
    <source>
        <dbReference type="SAM" id="MobiDB-lite"/>
    </source>
</evidence>
<protein>
    <recommendedName>
        <fullName evidence="3">RGS domain-containing protein</fullName>
    </recommendedName>
</protein>
<keyword evidence="2" id="KW-0472">Membrane</keyword>
<dbReference type="SUPFAM" id="SSF48097">
    <property type="entry name" value="Regulator of G-protein signaling, RGS"/>
    <property type="match status" value="1"/>
</dbReference>
<dbReference type="AlphaFoldDB" id="A0A507FIL8"/>
<dbReference type="EMBL" id="QEAP01000056">
    <property type="protein sequence ID" value="TPX76143.1"/>
    <property type="molecule type" value="Genomic_DNA"/>
</dbReference>
<gene>
    <name evidence="4" type="ORF">CcCBS67573_g02595</name>
</gene>
<evidence type="ECO:0000256" key="2">
    <source>
        <dbReference type="SAM" id="Phobius"/>
    </source>
</evidence>
<dbReference type="InterPro" id="IPR016137">
    <property type="entry name" value="RGS"/>
</dbReference>
<evidence type="ECO:0000313" key="4">
    <source>
        <dbReference type="EMBL" id="TPX76143.1"/>
    </source>
</evidence>
<name>A0A507FIL8_9FUNG</name>
<keyword evidence="2" id="KW-0812">Transmembrane</keyword>
<keyword evidence="5" id="KW-1185">Reference proteome</keyword>
<dbReference type="InterPro" id="IPR036305">
    <property type="entry name" value="RGS_sf"/>
</dbReference>